<dbReference type="Proteomes" id="UP001629113">
    <property type="component" value="Unassembled WGS sequence"/>
</dbReference>
<keyword evidence="3" id="KW-1185">Reference proteome</keyword>
<accession>A0ABR4PN06</accession>
<feature type="region of interest" description="Disordered" evidence="1">
    <location>
        <begin position="1"/>
        <end position="46"/>
    </location>
</feature>
<proteinExistence type="predicted"/>
<dbReference type="EMBL" id="JBFCZG010000003">
    <property type="protein sequence ID" value="KAL3424704.1"/>
    <property type="molecule type" value="Genomic_DNA"/>
</dbReference>
<sequence>MPLEIRPRNGKMISFSGVSTNAGNAAPPVNHNNTRGRNAVGVAEGDDDAYDKYRSVNSLRHQSSSTPSASQSSHTPAVFKTSDPAILPVQQVANAEIADQARVPWSWNLRGKATTTYAPSVTGKWWSRSEDKLGALTASKRRDLSHIGRIMETELGEQVLGRQRCAACQRLNQECWRYSDKGAQQISRPGDACARCRLASRPGGCSLSKRRPIEKHLPPASDPRRLLPFGGPNSSPPGPAGR</sequence>
<evidence type="ECO:0000313" key="3">
    <source>
        <dbReference type="Proteomes" id="UP001629113"/>
    </source>
</evidence>
<gene>
    <name evidence="2" type="ORF">PVAG01_03985</name>
</gene>
<feature type="region of interest" description="Disordered" evidence="1">
    <location>
        <begin position="58"/>
        <end position="78"/>
    </location>
</feature>
<feature type="compositionally biased region" description="Basic and acidic residues" evidence="1">
    <location>
        <begin position="214"/>
        <end position="225"/>
    </location>
</feature>
<comment type="caution">
    <text evidence="2">The sequence shown here is derived from an EMBL/GenBank/DDBJ whole genome shotgun (WGS) entry which is preliminary data.</text>
</comment>
<reference evidence="2 3" key="1">
    <citation type="submission" date="2024-06" db="EMBL/GenBank/DDBJ databases">
        <title>Complete genome of Phlyctema vagabunda strain 19-DSS-EL-015.</title>
        <authorList>
            <person name="Fiorenzani C."/>
        </authorList>
    </citation>
    <scope>NUCLEOTIDE SEQUENCE [LARGE SCALE GENOMIC DNA]</scope>
    <source>
        <strain evidence="2 3">19-DSS-EL-015</strain>
    </source>
</reference>
<protein>
    <submittedName>
        <fullName evidence="2">Uncharacterized protein</fullName>
    </submittedName>
</protein>
<feature type="compositionally biased region" description="Low complexity" evidence="1">
    <location>
        <begin position="61"/>
        <end position="77"/>
    </location>
</feature>
<feature type="region of interest" description="Disordered" evidence="1">
    <location>
        <begin position="201"/>
        <end position="242"/>
    </location>
</feature>
<name>A0ABR4PN06_9HELO</name>
<organism evidence="2 3">
    <name type="scientific">Phlyctema vagabunda</name>
    <dbReference type="NCBI Taxonomy" id="108571"/>
    <lineage>
        <taxon>Eukaryota</taxon>
        <taxon>Fungi</taxon>
        <taxon>Dikarya</taxon>
        <taxon>Ascomycota</taxon>
        <taxon>Pezizomycotina</taxon>
        <taxon>Leotiomycetes</taxon>
        <taxon>Helotiales</taxon>
        <taxon>Dermateaceae</taxon>
        <taxon>Phlyctema</taxon>
    </lineage>
</organism>
<evidence type="ECO:0000313" key="2">
    <source>
        <dbReference type="EMBL" id="KAL3424704.1"/>
    </source>
</evidence>
<evidence type="ECO:0000256" key="1">
    <source>
        <dbReference type="SAM" id="MobiDB-lite"/>
    </source>
</evidence>